<keyword evidence="2" id="KW-1185">Reference proteome</keyword>
<evidence type="ECO:0000313" key="2">
    <source>
        <dbReference type="Proteomes" id="UP001231649"/>
    </source>
</evidence>
<gene>
    <name evidence="1" type="ORF">PYW08_006804</name>
</gene>
<proteinExistence type="predicted"/>
<reference evidence="1" key="1">
    <citation type="submission" date="2023-03" db="EMBL/GenBank/DDBJ databases">
        <title>Chromosome-level genomes of two armyworms, Mythimna separata and Mythimna loreyi, provide insights into the biosynthesis and reception of sex pheromones.</title>
        <authorList>
            <person name="Zhao H."/>
        </authorList>
    </citation>
    <scope>NUCLEOTIDE SEQUENCE</scope>
    <source>
        <strain evidence="1">BeijingLab</strain>
    </source>
</reference>
<comment type="caution">
    <text evidence="1">The sequence shown here is derived from an EMBL/GenBank/DDBJ whole genome shotgun (WGS) entry which is preliminary data.</text>
</comment>
<dbReference type="EMBL" id="CM056778">
    <property type="protein sequence ID" value="KAJ8736148.1"/>
    <property type="molecule type" value="Genomic_DNA"/>
</dbReference>
<name>A0ACC2R988_9NEOP</name>
<protein>
    <submittedName>
        <fullName evidence="1">Uncharacterized protein</fullName>
    </submittedName>
</protein>
<accession>A0ACC2R988</accession>
<organism evidence="1 2">
    <name type="scientific">Mythimna loreyi</name>
    <dbReference type="NCBI Taxonomy" id="667449"/>
    <lineage>
        <taxon>Eukaryota</taxon>
        <taxon>Metazoa</taxon>
        <taxon>Ecdysozoa</taxon>
        <taxon>Arthropoda</taxon>
        <taxon>Hexapoda</taxon>
        <taxon>Insecta</taxon>
        <taxon>Pterygota</taxon>
        <taxon>Neoptera</taxon>
        <taxon>Endopterygota</taxon>
        <taxon>Lepidoptera</taxon>
        <taxon>Glossata</taxon>
        <taxon>Ditrysia</taxon>
        <taxon>Noctuoidea</taxon>
        <taxon>Noctuidae</taxon>
        <taxon>Noctuinae</taxon>
        <taxon>Hadenini</taxon>
        <taxon>Mythimna</taxon>
    </lineage>
</organism>
<sequence length="306" mass="35264">MYRRTDTLKMKHEYVTLNHVQTHLITYGNPFDCDGKDVIVCVTGNPGIPDFYIEFAGELYKSTGLPVCVIGHAGHDVVPDKQSNVLKGQEHLFHLDGQIKHKLELINNFIDKQSKLHLIGHSIGCWLILELLRDNENLAMRLKSVNLLFPTLQKMAETRNGKLLNTYLRNCHSILLFLYLVVSLLPTAIVTFLVGIYLRIFSLPSRYLKYILKFLNPNVGEKILFLAYDEMDTVKSLNVEVLNNIKHYTNIIYSSRDNWAPVSYMEDLHKYQPEIPMKEVNIDHAFVLKSSERVAEMVTQFINTKL</sequence>
<evidence type="ECO:0000313" key="1">
    <source>
        <dbReference type="EMBL" id="KAJ8736148.1"/>
    </source>
</evidence>
<dbReference type="Proteomes" id="UP001231649">
    <property type="component" value="Chromosome 2"/>
</dbReference>